<dbReference type="OMA" id="ITITHRY"/>
<dbReference type="InterPro" id="IPR036047">
    <property type="entry name" value="F-box-like_dom_sf"/>
</dbReference>
<dbReference type="SMART" id="SM00256">
    <property type="entry name" value="FBOX"/>
    <property type="match status" value="1"/>
</dbReference>
<dbReference type="Pfam" id="PF07734">
    <property type="entry name" value="FBA_1"/>
    <property type="match status" value="1"/>
</dbReference>
<dbReference type="InterPro" id="IPR001810">
    <property type="entry name" value="F-box_dom"/>
</dbReference>
<dbReference type="InterPro" id="IPR050796">
    <property type="entry name" value="SCF_F-box_component"/>
</dbReference>
<dbReference type="InterPro" id="IPR006527">
    <property type="entry name" value="F-box-assoc_dom_typ1"/>
</dbReference>
<dbReference type="NCBIfam" id="TIGR01640">
    <property type="entry name" value="F_box_assoc_1"/>
    <property type="match status" value="1"/>
</dbReference>
<keyword evidence="3" id="KW-1185">Reference proteome</keyword>
<sequence>MDGNSEGNPNPNCLTQDLLIEILFWLPVVSLLRFKCVCKYWRSIIESSDFIHRHATFEKSTSKLGNFIFQYRPKHINNCDFKPYFFVLSSNRGSGDGGEEDYGQWSYKNLGMAPHLSDEDENERYAYYNPQANMVGSCRGIICIHDPHVKDIILWNPATKKFRCLPKSLPLLDKFDVFLVEFVLFGFDCETHDYKVLQISYFKNEVDIASKNKVQIYSLRSDSWRWCMDANLYSHASKPDCMNQGRYLNGSYYFVGKNFHTNETRDNFWSSTVGLSFNFSKESFRMIPVPHNTNRLDVIGGDQGKIIYITFVTNSTAEYINEAYEVYALNDYDYSCSVTNVENNEYSWSNLHKITITHRYGHGGPMAVTKNGMFGFLRGLYGGLVFINFLTEEMNDIEIVDASSEGLGQVLRGDVYKESLVSIDSSLPSNSNS</sequence>
<protein>
    <recommendedName>
        <fullName evidence="1">F-box domain-containing protein</fullName>
    </recommendedName>
</protein>
<dbReference type="AlphaFoldDB" id="A0A4Y7LK98"/>
<gene>
    <name evidence="2" type="ORF">C5167_047693</name>
</gene>
<evidence type="ECO:0000313" key="2">
    <source>
        <dbReference type="EMBL" id="RZC84908.1"/>
    </source>
</evidence>
<dbReference type="CDD" id="cd22157">
    <property type="entry name" value="F-box_AtFBW1-like"/>
    <property type="match status" value="1"/>
</dbReference>
<dbReference type="EMBL" id="CM010725">
    <property type="protein sequence ID" value="RZC84908.1"/>
    <property type="molecule type" value="Genomic_DNA"/>
</dbReference>
<evidence type="ECO:0000313" key="3">
    <source>
        <dbReference type="Proteomes" id="UP000316621"/>
    </source>
</evidence>
<evidence type="ECO:0000259" key="1">
    <source>
        <dbReference type="SMART" id="SM00256"/>
    </source>
</evidence>
<reference evidence="2 3" key="1">
    <citation type="journal article" date="2018" name="Science">
        <title>The opium poppy genome and morphinan production.</title>
        <authorList>
            <person name="Guo L."/>
            <person name="Winzer T."/>
            <person name="Yang X."/>
            <person name="Li Y."/>
            <person name="Ning Z."/>
            <person name="He Z."/>
            <person name="Teodor R."/>
            <person name="Lu Y."/>
            <person name="Bowser T.A."/>
            <person name="Graham I.A."/>
            <person name="Ye K."/>
        </authorList>
    </citation>
    <scope>NUCLEOTIDE SEQUENCE [LARGE SCALE GENOMIC DNA]</scope>
    <source>
        <strain evidence="3">cv. HN1</strain>
        <tissue evidence="2">Leaves</tissue>
    </source>
</reference>
<feature type="domain" description="F-box" evidence="1">
    <location>
        <begin position="14"/>
        <end position="54"/>
    </location>
</feature>
<name>A0A4Y7LK98_PAPSO</name>
<dbReference type="PANTHER" id="PTHR31672">
    <property type="entry name" value="BNACNNG10540D PROTEIN"/>
    <property type="match status" value="1"/>
</dbReference>
<dbReference type="OrthoDB" id="1867629at2759"/>
<dbReference type="Pfam" id="PF00646">
    <property type="entry name" value="F-box"/>
    <property type="match status" value="1"/>
</dbReference>
<dbReference type="Gramene" id="RZC84908">
    <property type="protein sequence ID" value="RZC84908"/>
    <property type="gene ID" value="C5167_047693"/>
</dbReference>
<dbReference type="Gene3D" id="1.20.1280.50">
    <property type="match status" value="1"/>
</dbReference>
<dbReference type="SUPFAM" id="SSF81383">
    <property type="entry name" value="F-box domain"/>
    <property type="match status" value="1"/>
</dbReference>
<organism evidence="2 3">
    <name type="scientific">Papaver somniferum</name>
    <name type="common">Opium poppy</name>
    <dbReference type="NCBI Taxonomy" id="3469"/>
    <lineage>
        <taxon>Eukaryota</taxon>
        <taxon>Viridiplantae</taxon>
        <taxon>Streptophyta</taxon>
        <taxon>Embryophyta</taxon>
        <taxon>Tracheophyta</taxon>
        <taxon>Spermatophyta</taxon>
        <taxon>Magnoliopsida</taxon>
        <taxon>Ranunculales</taxon>
        <taxon>Papaveraceae</taxon>
        <taxon>Papaveroideae</taxon>
        <taxon>Papaver</taxon>
    </lineage>
</organism>
<dbReference type="STRING" id="3469.A0A4Y7LK98"/>
<dbReference type="PANTHER" id="PTHR31672:SF13">
    <property type="entry name" value="F-BOX PROTEIN CPR30-LIKE"/>
    <property type="match status" value="1"/>
</dbReference>
<dbReference type="Proteomes" id="UP000316621">
    <property type="component" value="Chromosome 11"/>
</dbReference>
<accession>A0A4Y7LK98</accession>
<proteinExistence type="predicted"/>
<dbReference type="InterPro" id="IPR017451">
    <property type="entry name" value="F-box-assoc_interact_dom"/>
</dbReference>